<dbReference type="OrthoDB" id="73247at2759"/>
<gene>
    <name evidence="1" type="ORF">PHMEG_00015234</name>
</gene>
<keyword evidence="2" id="KW-1185">Reference proteome</keyword>
<reference evidence="2" key="1">
    <citation type="submission" date="2017-03" db="EMBL/GenBank/DDBJ databases">
        <title>Phytopthora megakarya and P. palmivora, two closely related causual agents of cacao black pod achieved similar genome size and gene model numbers by different mechanisms.</title>
        <authorList>
            <person name="Ali S."/>
            <person name="Shao J."/>
            <person name="Larry D.J."/>
            <person name="Kronmiller B."/>
            <person name="Shen D."/>
            <person name="Strem M.D."/>
            <person name="Melnick R.L."/>
            <person name="Guiltinan M.J."/>
            <person name="Tyler B.M."/>
            <person name="Meinhardt L.W."/>
            <person name="Bailey B.A."/>
        </authorList>
    </citation>
    <scope>NUCLEOTIDE SEQUENCE [LARGE SCALE GENOMIC DNA]</scope>
    <source>
        <strain evidence="2">zdho120</strain>
    </source>
</reference>
<proteinExistence type="predicted"/>
<comment type="caution">
    <text evidence="1">The sequence shown here is derived from an EMBL/GenBank/DDBJ whole genome shotgun (WGS) entry which is preliminary data.</text>
</comment>
<dbReference type="Proteomes" id="UP000198211">
    <property type="component" value="Unassembled WGS sequence"/>
</dbReference>
<protein>
    <submittedName>
        <fullName evidence="1">Uncharacterized protein</fullName>
    </submittedName>
</protein>
<sequence>MKSTLILANLRNSPKKQLDTQWRTKIEQNHRYFDAKQEQQSIQQNMVLHEQQEPRAHEADYAQYLYLSTLYGPLDALLYCCCRPGSHGRVYMLLVDTSARRIQCWAFKMVATLLRYWVGRSAREKVSNLLSTVLNINVKLHHYFNDRDFFEQLEFFEPGVSIEKPSTLTNCN</sequence>
<name>A0A225W3X3_9STRA</name>
<organism evidence="1 2">
    <name type="scientific">Phytophthora megakarya</name>
    <dbReference type="NCBI Taxonomy" id="4795"/>
    <lineage>
        <taxon>Eukaryota</taxon>
        <taxon>Sar</taxon>
        <taxon>Stramenopiles</taxon>
        <taxon>Oomycota</taxon>
        <taxon>Peronosporomycetes</taxon>
        <taxon>Peronosporales</taxon>
        <taxon>Peronosporaceae</taxon>
        <taxon>Phytophthora</taxon>
    </lineage>
</organism>
<dbReference type="AlphaFoldDB" id="A0A225W3X3"/>
<evidence type="ECO:0000313" key="2">
    <source>
        <dbReference type="Proteomes" id="UP000198211"/>
    </source>
</evidence>
<accession>A0A225W3X3</accession>
<dbReference type="EMBL" id="NBNE01002049">
    <property type="protein sequence ID" value="OWZ11707.1"/>
    <property type="molecule type" value="Genomic_DNA"/>
</dbReference>
<evidence type="ECO:0000313" key="1">
    <source>
        <dbReference type="EMBL" id="OWZ11707.1"/>
    </source>
</evidence>